<organism evidence="3 6">
    <name type="scientific">Vibrio metoecus</name>
    <dbReference type="NCBI Taxonomy" id="1481663"/>
    <lineage>
        <taxon>Bacteria</taxon>
        <taxon>Pseudomonadati</taxon>
        <taxon>Pseudomonadota</taxon>
        <taxon>Gammaproteobacteria</taxon>
        <taxon>Vibrionales</taxon>
        <taxon>Vibrionaceae</taxon>
        <taxon>Vibrio</taxon>
    </lineage>
</organism>
<dbReference type="GeneID" id="94012999"/>
<evidence type="ECO:0000313" key="2">
    <source>
        <dbReference type="EMBL" id="KDO13167.1"/>
    </source>
</evidence>
<feature type="domain" description="PilZ" evidence="1">
    <location>
        <begin position="144"/>
        <end position="234"/>
    </location>
</feature>
<dbReference type="GO" id="GO:0035438">
    <property type="term" value="F:cyclic-di-GMP binding"/>
    <property type="evidence" value="ECO:0007669"/>
    <property type="project" value="InterPro"/>
</dbReference>
<dbReference type="RefSeq" id="WP_001187865.1">
    <property type="nucleotide sequence ID" value="NZ_ACZT01000022.1"/>
</dbReference>
<reference evidence="4" key="4">
    <citation type="submission" date="2017-07" db="EMBL/GenBank/DDBJ databases">
        <authorList>
            <person name="Sun Z.S."/>
            <person name="Albrecht U."/>
            <person name="Echele G."/>
            <person name="Lee C.C."/>
        </authorList>
    </citation>
    <scope>NUCLEOTIDE SEQUENCE [LARGE SCALE GENOMIC DNA]</scope>
    <source>
        <strain evidence="4">OYP9E10</strain>
    </source>
</reference>
<evidence type="ECO:0000313" key="6">
    <source>
        <dbReference type="Proteomes" id="UP000050491"/>
    </source>
</evidence>
<dbReference type="Proteomes" id="UP000027331">
    <property type="component" value="Unassembled WGS sequence"/>
</dbReference>
<accession>A0A067BEF9</accession>
<reference evidence="3 6" key="2">
    <citation type="journal article" date="2015" name="Genome Biol. Evol.">
        <title>The Dynamics of Genetic Interactions between Vibrio metoecus and Vibrio cholerae, Two Close Relatives Co-Occurring in the Environment.</title>
        <authorList>
            <person name="Orata F.D."/>
            <person name="Kirchberger P.C."/>
            <person name="Meheust R."/>
            <person name="Barlow E.J."/>
            <person name="Tarr C.L."/>
            <person name="Boucher Y."/>
        </authorList>
    </citation>
    <scope>NUCLEOTIDE SEQUENCE [LARGE SCALE GENOMIC DNA]</scope>
    <source>
        <strain evidence="3 6">YB5B04</strain>
    </source>
</reference>
<dbReference type="Proteomes" id="UP000050491">
    <property type="component" value="Unassembled WGS sequence"/>
</dbReference>
<feature type="domain" description="PilZ" evidence="1">
    <location>
        <begin position="469"/>
        <end position="557"/>
    </location>
</feature>
<evidence type="ECO:0000313" key="4">
    <source>
        <dbReference type="EMBL" id="PAR21136.1"/>
    </source>
</evidence>
<comment type="caution">
    <text evidence="3">The sequence shown here is derived from an EMBL/GenBank/DDBJ whole genome shotgun (WGS) entry which is preliminary data.</text>
</comment>
<dbReference type="OrthoDB" id="6208912at2"/>
<dbReference type="EMBL" id="LBGP01000018">
    <property type="protein sequence ID" value="KQB00134.1"/>
    <property type="molecule type" value="Genomic_DNA"/>
</dbReference>
<protein>
    <submittedName>
        <fullName evidence="4">PilZ domain-containing protein</fullName>
    </submittedName>
    <submittedName>
        <fullName evidence="3">Pilus assembly protein PilZ</fullName>
    </submittedName>
</protein>
<dbReference type="SUPFAM" id="SSF141371">
    <property type="entry name" value="PilZ domain-like"/>
    <property type="match status" value="1"/>
</dbReference>
<reference evidence="2 5" key="1">
    <citation type="submission" date="2014-04" db="EMBL/GenBank/DDBJ databases">
        <title>Vibrio metecus sp. nov., a close relative of Vibrio cholerae isolated from coastal brackish ponds and clinical specimens.</title>
        <authorList>
            <person name="Kirchberger P.C."/>
            <person name="Turnsek M."/>
            <person name="Hunt D.E."/>
            <person name="Haley B.J."/>
            <person name="Colwell R."/>
            <person name="Polz M.F."/>
            <person name="Tarr C.L."/>
            <person name="Boucher Y."/>
        </authorList>
    </citation>
    <scope>NUCLEOTIDE SEQUENCE [LARGE SCALE GENOMIC DNA]</scope>
    <source>
        <strain evidence="2">OP3H</strain>
        <strain evidence="5">PPCK-2014</strain>
    </source>
</reference>
<evidence type="ECO:0000313" key="3">
    <source>
        <dbReference type="EMBL" id="KQB00134.1"/>
    </source>
</evidence>
<name>A0A067BEF9_VIBMT</name>
<dbReference type="Gene3D" id="2.40.10.220">
    <property type="entry name" value="predicted glycosyltransferase like domains"/>
    <property type="match status" value="1"/>
</dbReference>
<dbReference type="PATRIC" id="fig|1481663.11.peg.141"/>
<sequence>MQQTEILSLVERLIPVYRSGDLDYLLSQMTEGQPPSAKLLVKMELNRIMAPCSKNIDLRGKVQGECREYNFDGRQHWLDDVAFNSYQKCLKKFGAYTEGVWEAVNNTRNNFRVMKQQGKLDPKTDQPKDTSFEVEPIKLGYDLKRQENRLKISSQIEIHLKNEQLVHGLSVDLSPSGAKLKVPAAFDYKLGEVIQVYFSDLNKTSNVVGLHKSIDYRILGVDESYDSDAIKFLRVLKLSETDVIEKVIEEAIQTNTQKARHDNQDKIIRARTRGYEHMYLKHTCNLPLFFSGNELKLALLTENNRPIWQYWHDERNQQALGTLFKPERMAHLTAPGVRGSNNVLYAFKHEHQHKTLFFSMLMPEATQEQRKLFWHIGAKRDTWKAFRLFVFELSEEERQALAQHSRELANQSSALTHCGVLQEISDTEAACDYLLVEKPNLPSSALNDFRHPRQVVGSPMGVYFDARSRRKEPRYRFRTPVQINKDAQKVSGATVDLSKRGLSLILDTPLDVKANDQVWVDYLELKLYDKNLPLGNAPYKVVRIGPEGRRLQLMIEETSQTLKTIAFFNSIIEHNQDKLLPKEEILPSNALLESLHNILLDKMVSTPIFVEKVGSNLKPKVIGVNYPLPPHLALLAKLGSENRITLQPIFKGHTNSLLATPMKRIEGAVPQYHDVYISVVKYGTRIQSVESRLLSDFTDTRDRIRFIQQGQEMGEFYALRVSGVPVFAPITNLLRSDLTELASISPHHAKSLEKEMLAQVGYGELVDITEEVLIRLELTR</sequence>
<evidence type="ECO:0000313" key="5">
    <source>
        <dbReference type="Proteomes" id="UP000027331"/>
    </source>
</evidence>
<keyword evidence="5" id="KW-1185">Reference proteome</keyword>
<evidence type="ECO:0000313" key="7">
    <source>
        <dbReference type="Proteomes" id="UP000216173"/>
    </source>
</evidence>
<evidence type="ECO:0000259" key="1">
    <source>
        <dbReference type="Pfam" id="PF07238"/>
    </source>
</evidence>
<gene>
    <name evidence="4" type="ORF">CGU03_09215</name>
    <name evidence="2" type="ORF">DP83_12610</name>
    <name evidence="3" type="ORF">XV92_14945</name>
</gene>
<dbReference type="Pfam" id="PF07238">
    <property type="entry name" value="PilZ"/>
    <property type="match status" value="2"/>
</dbReference>
<dbReference type="AlphaFoldDB" id="A0A067BEF9"/>
<dbReference type="EMBL" id="NMSH01000011">
    <property type="protein sequence ID" value="PAR21136.1"/>
    <property type="molecule type" value="Genomic_DNA"/>
</dbReference>
<dbReference type="Proteomes" id="UP000216173">
    <property type="component" value="Unassembled WGS sequence"/>
</dbReference>
<proteinExistence type="predicted"/>
<dbReference type="InterPro" id="IPR009875">
    <property type="entry name" value="PilZ_domain"/>
</dbReference>
<dbReference type="EMBL" id="JJMN01000070">
    <property type="protein sequence ID" value="KDO13167.1"/>
    <property type="molecule type" value="Genomic_DNA"/>
</dbReference>
<reference evidence="7" key="3">
    <citation type="submission" date="2017-07" db="EMBL/GenBank/DDBJ databases">
        <authorList>
            <person name="Boucher Y."/>
            <person name="Orata F.D."/>
        </authorList>
    </citation>
    <scope>NUCLEOTIDE SEQUENCE [LARGE SCALE GENOMIC DNA]</scope>
    <source>
        <strain evidence="7">OYP9E10</strain>
    </source>
</reference>